<feature type="repeat" description="ANK" evidence="3">
    <location>
        <begin position="74"/>
        <end position="99"/>
    </location>
</feature>
<dbReference type="InterPro" id="IPR002110">
    <property type="entry name" value="Ankyrin_rpt"/>
</dbReference>
<dbReference type="Gene3D" id="1.25.40.20">
    <property type="entry name" value="Ankyrin repeat-containing domain"/>
    <property type="match status" value="1"/>
</dbReference>
<feature type="compositionally biased region" description="Low complexity" evidence="4">
    <location>
        <begin position="639"/>
        <end position="652"/>
    </location>
</feature>
<dbReference type="InterPro" id="IPR044515">
    <property type="entry name" value="ABTB1"/>
</dbReference>
<dbReference type="RefSeq" id="XP_003176123.1">
    <property type="nucleotide sequence ID" value="XM_003176075.1"/>
</dbReference>
<dbReference type="PROSITE" id="PS50297">
    <property type="entry name" value="ANK_REP_REGION"/>
    <property type="match status" value="1"/>
</dbReference>
<dbReference type="CDD" id="cd18497">
    <property type="entry name" value="BACK_ABTB1_BPOZ"/>
    <property type="match status" value="1"/>
</dbReference>
<feature type="domain" description="BTB" evidence="5">
    <location>
        <begin position="351"/>
        <end position="427"/>
    </location>
</feature>
<dbReference type="SMART" id="SM00225">
    <property type="entry name" value="BTB"/>
    <property type="match status" value="2"/>
</dbReference>
<feature type="compositionally biased region" description="Low complexity" evidence="4">
    <location>
        <begin position="585"/>
        <end position="607"/>
    </location>
</feature>
<evidence type="ECO:0000256" key="2">
    <source>
        <dbReference type="ARBA" id="ARBA00023043"/>
    </source>
</evidence>
<dbReference type="VEuPathDB" id="FungiDB:MGYG_00215"/>
<dbReference type="Pfam" id="PF00651">
    <property type="entry name" value="BTB"/>
    <property type="match status" value="2"/>
</dbReference>
<protein>
    <submittedName>
        <fullName evidence="6">BTB/POZ domain-containing protein 3</fullName>
    </submittedName>
</protein>
<dbReference type="InterPro" id="IPR036770">
    <property type="entry name" value="Ankyrin_rpt-contain_sf"/>
</dbReference>
<name>E5R3P7_ARTGP</name>
<keyword evidence="1" id="KW-0677">Repeat</keyword>
<accession>E5R3P7</accession>
<dbReference type="Gene3D" id="3.30.710.10">
    <property type="entry name" value="Potassium Channel Kv1.1, Chain A"/>
    <property type="match status" value="2"/>
</dbReference>
<dbReference type="Pfam" id="PF12796">
    <property type="entry name" value="Ank_2"/>
    <property type="match status" value="1"/>
</dbReference>
<feature type="region of interest" description="Disordered" evidence="4">
    <location>
        <begin position="574"/>
        <end position="662"/>
    </location>
</feature>
<dbReference type="FunCoup" id="E5R3P7">
    <property type="interactions" value="38"/>
</dbReference>
<dbReference type="SMART" id="SM00248">
    <property type="entry name" value="ANK"/>
    <property type="match status" value="1"/>
</dbReference>
<sequence length="698" mass="77957">MIEQPEPQVLRKDQLETSLFNERQLIGAGELKEDNPLDLSKPFRELCEACRRGDLKACQEKITEGVNINGRDLFDCTPLILASLCGHYEVVQLLLDSGALCERDTFQGERCLYNALNSKIRNLLLEYDYSKSTDPLQPFASHITSLLTRDHPQTSDIAVTAGHETFHLHKFILSARSPYFHRKLSIAPEAASCKLPNTIPPPAFSAGIRYLYLGDVPRDLRSGPGAGGYSETEVFEGIDKIANHLELRGLVDTILDSGDRRLTRQRRSDEVSKGRKQMESWFQDNIVKHKVVINTDRANEVKWPRDNSIFADVLLRADEDVTEDEDSEEIEKGENGSPEDGNGGIPIGGFSQLSLDVPAKKSKRKSVLFPAHRAMLLRSEFFSAMFSSSFREAQVTNYLQIIPIDCSPEVLEIVLTFLYTEKADFPLEIAVDVLFAADLLLIERLKTKAAVLISTLGSGNITSLGSKPSADTKKSSPTKDGKEAGESDDIIDVYEILRAGWLMRIQRLEEFAARYFAYRLEAHIDKPEFAQLVMESAERIQKRQETDSIELVDDIRYYLSERFRLRFEDSGIDMLNSEDNPNEGNSAENANTPSNSSPETNSNGNPISPTPLSPPPASYIKNPSDKDFAREQPAESKKNLSSGSSNNINGRNEQNNTGGVIRTLDGQEAGDEFSRDAIDYELLLNKLDQLLERLGLDG</sequence>
<dbReference type="CDD" id="cd18186">
    <property type="entry name" value="BTB_POZ_ZBTB_KLHL-like"/>
    <property type="match status" value="1"/>
</dbReference>
<keyword evidence="2 3" id="KW-0040">ANK repeat</keyword>
<keyword evidence="7" id="KW-1185">Reference proteome</keyword>
<dbReference type="OrthoDB" id="684045at2759"/>
<evidence type="ECO:0000256" key="3">
    <source>
        <dbReference type="PROSITE-ProRule" id="PRU00023"/>
    </source>
</evidence>
<dbReference type="HOGENOM" id="CLU_022885_2_0_1"/>
<dbReference type="GeneID" id="10031435"/>
<feature type="compositionally biased region" description="Acidic residues" evidence="4">
    <location>
        <begin position="320"/>
        <end position="331"/>
    </location>
</feature>
<dbReference type="PANTHER" id="PTHR46231:SF1">
    <property type="entry name" value="ANKYRIN REPEAT AND BTB_POZ DOMAIN-CONTAINING PROTEIN 1"/>
    <property type="match status" value="1"/>
</dbReference>
<evidence type="ECO:0000256" key="1">
    <source>
        <dbReference type="ARBA" id="ARBA00022737"/>
    </source>
</evidence>
<dbReference type="GO" id="GO:0000151">
    <property type="term" value="C:ubiquitin ligase complex"/>
    <property type="evidence" value="ECO:0007669"/>
    <property type="project" value="TreeGrafter"/>
</dbReference>
<dbReference type="FunFam" id="1.25.40.20:FF:000248">
    <property type="entry name" value="Ankyrin repeat and BTB/POZ domain protein"/>
    <property type="match status" value="1"/>
</dbReference>
<dbReference type="STRING" id="535722.E5R3P7"/>
<dbReference type="Proteomes" id="UP000002669">
    <property type="component" value="Unassembled WGS sequence"/>
</dbReference>
<dbReference type="PROSITE" id="PS50088">
    <property type="entry name" value="ANK_REPEAT"/>
    <property type="match status" value="1"/>
</dbReference>
<dbReference type="InParanoid" id="E5R3P7"/>
<feature type="compositionally biased region" description="Pro residues" evidence="4">
    <location>
        <begin position="608"/>
        <end position="617"/>
    </location>
</feature>
<dbReference type="eggNOG" id="KOG0511">
    <property type="taxonomic scope" value="Eukaryota"/>
</dbReference>
<dbReference type="OMA" id="EGARCIY"/>
<organism evidence="7">
    <name type="scientific">Arthroderma gypseum (strain ATCC MYA-4604 / CBS 118893)</name>
    <name type="common">Microsporum gypseum</name>
    <dbReference type="NCBI Taxonomy" id="535722"/>
    <lineage>
        <taxon>Eukaryota</taxon>
        <taxon>Fungi</taxon>
        <taxon>Dikarya</taxon>
        <taxon>Ascomycota</taxon>
        <taxon>Pezizomycotina</taxon>
        <taxon>Eurotiomycetes</taxon>
        <taxon>Eurotiomycetidae</taxon>
        <taxon>Onygenales</taxon>
        <taxon>Arthrodermataceae</taxon>
        <taxon>Nannizzia</taxon>
    </lineage>
</organism>
<feature type="domain" description="BTB" evidence="5">
    <location>
        <begin position="155"/>
        <end position="220"/>
    </location>
</feature>
<feature type="region of interest" description="Disordered" evidence="4">
    <location>
        <begin position="465"/>
        <end position="485"/>
    </location>
</feature>
<dbReference type="GO" id="GO:0005737">
    <property type="term" value="C:cytoplasm"/>
    <property type="evidence" value="ECO:0007669"/>
    <property type="project" value="TreeGrafter"/>
</dbReference>
<dbReference type="PROSITE" id="PS50097">
    <property type="entry name" value="BTB"/>
    <property type="match status" value="2"/>
</dbReference>
<dbReference type="PANTHER" id="PTHR46231">
    <property type="entry name" value="ANKYRIN REPEAT AND BTB/POZ DOMAIN-CONTAINING PROTEIN 1"/>
    <property type="match status" value="1"/>
</dbReference>
<evidence type="ECO:0000259" key="5">
    <source>
        <dbReference type="PROSITE" id="PS50097"/>
    </source>
</evidence>
<dbReference type="InterPro" id="IPR011333">
    <property type="entry name" value="SKP1/BTB/POZ_sf"/>
</dbReference>
<feature type="region of interest" description="Disordered" evidence="4">
    <location>
        <begin position="320"/>
        <end position="344"/>
    </location>
</feature>
<dbReference type="InterPro" id="IPR000210">
    <property type="entry name" value="BTB/POZ_dom"/>
</dbReference>
<feature type="compositionally biased region" description="Basic and acidic residues" evidence="4">
    <location>
        <begin position="470"/>
        <end position="485"/>
    </location>
</feature>
<evidence type="ECO:0000313" key="6">
    <source>
        <dbReference type="EMBL" id="EFQ97171.1"/>
    </source>
</evidence>
<feature type="compositionally biased region" description="Basic and acidic residues" evidence="4">
    <location>
        <begin position="623"/>
        <end position="638"/>
    </location>
</feature>
<evidence type="ECO:0000256" key="4">
    <source>
        <dbReference type="SAM" id="MobiDB-lite"/>
    </source>
</evidence>
<proteinExistence type="predicted"/>
<gene>
    <name evidence="6" type="ORF">MGYG_00215</name>
</gene>
<dbReference type="SUPFAM" id="SSF54695">
    <property type="entry name" value="POZ domain"/>
    <property type="match status" value="2"/>
</dbReference>
<reference evidence="7" key="1">
    <citation type="journal article" date="2012" name="MBio">
        <title>Comparative genome analysis of Trichophyton rubrum and related dermatophytes reveals candidate genes involved in infection.</title>
        <authorList>
            <person name="Martinez D.A."/>
            <person name="Oliver B.G."/>
            <person name="Graeser Y."/>
            <person name="Goldberg J.M."/>
            <person name="Li W."/>
            <person name="Martinez-Rossi N.M."/>
            <person name="Monod M."/>
            <person name="Shelest E."/>
            <person name="Barton R.C."/>
            <person name="Birch E."/>
            <person name="Brakhage A.A."/>
            <person name="Chen Z."/>
            <person name="Gurr S.J."/>
            <person name="Heiman D."/>
            <person name="Heitman J."/>
            <person name="Kosti I."/>
            <person name="Rossi A."/>
            <person name="Saif S."/>
            <person name="Samalova M."/>
            <person name="Saunders C.W."/>
            <person name="Shea T."/>
            <person name="Summerbell R.C."/>
            <person name="Xu J."/>
            <person name="Young S."/>
            <person name="Zeng Q."/>
            <person name="Birren B.W."/>
            <person name="Cuomo C.A."/>
            <person name="White T.C."/>
        </authorList>
    </citation>
    <scope>NUCLEOTIDE SEQUENCE [LARGE SCALE GENOMIC DNA]</scope>
    <source>
        <strain evidence="7">ATCC MYA-4604 / CBS 118893</strain>
    </source>
</reference>
<dbReference type="AlphaFoldDB" id="E5R3P7"/>
<evidence type="ECO:0000313" key="7">
    <source>
        <dbReference type="Proteomes" id="UP000002669"/>
    </source>
</evidence>
<dbReference type="SUPFAM" id="SSF48403">
    <property type="entry name" value="Ankyrin repeat"/>
    <property type="match status" value="1"/>
</dbReference>
<dbReference type="EMBL" id="DS989822">
    <property type="protein sequence ID" value="EFQ97171.1"/>
    <property type="molecule type" value="Genomic_DNA"/>
</dbReference>